<keyword evidence="3" id="KW-1185">Reference proteome</keyword>
<evidence type="ECO:0000256" key="1">
    <source>
        <dbReference type="SAM" id="SignalP"/>
    </source>
</evidence>
<dbReference type="InterPro" id="IPR008978">
    <property type="entry name" value="HSP20-like_chaperone"/>
</dbReference>
<dbReference type="CDD" id="cd00298">
    <property type="entry name" value="ACD_sHsps_p23-like"/>
    <property type="match status" value="1"/>
</dbReference>
<dbReference type="SUPFAM" id="SSF49764">
    <property type="entry name" value="HSP20-like chaperones"/>
    <property type="match status" value="1"/>
</dbReference>
<dbReference type="AlphaFoldDB" id="A0AAU9URC7"/>
<reference evidence="2" key="1">
    <citation type="submission" date="2022-03" db="EMBL/GenBank/DDBJ databases">
        <authorList>
            <person name="Tunstrom K."/>
        </authorList>
    </citation>
    <scope>NUCLEOTIDE SEQUENCE</scope>
</reference>
<keyword evidence="1" id="KW-0732">Signal</keyword>
<dbReference type="Proteomes" id="UP001153954">
    <property type="component" value="Unassembled WGS sequence"/>
</dbReference>
<gene>
    <name evidence="2" type="ORF">EEDITHA_LOCUS16775</name>
</gene>
<accession>A0AAU9URC7</accession>
<sequence>MKTTLLLLFAIFCFSGVNSCANNEPSRGYPCAKIKKTWRQPHGHHWRDHKHHHKNPDSVFEIVQKHIDLEAALQDQCLKNGNNLVYEVYDFEKYVLKYNISEYKNSNISVKIFNRLINIDAKKTDEGGKTQVFQDVKLLPDILNYENANWFFENELLQINIPYKITFGNNIVKECGSLNRNVIDVPTLNYDIDLRIAF</sequence>
<proteinExistence type="predicted"/>
<protein>
    <submittedName>
        <fullName evidence="2">Uncharacterized protein</fullName>
    </submittedName>
</protein>
<feature type="signal peptide" evidence="1">
    <location>
        <begin position="1"/>
        <end position="19"/>
    </location>
</feature>
<evidence type="ECO:0000313" key="3">
    <source>
        <dbReference type="Proteomes" id="UP001153954"/>
    </source>
</evidence>
<evidence type="ECO:0000313" key="2">
    <source>
        <dbReference type="EMBL" id="CAH2102091.1"/>
    </source>
</evidence>
<organism evidence="2 3">
    <name type="scientific">Euphydryas editha</name>
    <name type="common">Edith's checkerspot</name>
    <dbReference type="NCBI Taxonomy" id="104508"/>
    <lineage>
        <taxon>Eukaryota</taxon>
        <taxon>Metazoa</taxon>
        <taxon>Ecdysozoa</taxon>
        <taxon>Arthropoda</taxon>
        <taxon>Hexapoda</taxon>
        <taxon>Insecta</taxon>
        <taxon>Pterygota</taxon>
        <taxon>Neoptera</taxon>
        <taxon>Endopterygota</taxon>
        <taxon>Lepidoptera</taxon>
        <taxon>Glossata</taxon>
        <taxon>Ditrysia</taxon>
        <taxon>Papilionoidea</taxon>
        <taxon>Nymphalidae</taxon>
        <taxon>Nymphalinae</taxon>
        <taxon>Euphydryas</taxon>
    </lineage>
</organism>
<dbReference type="Gene3D" id="2.60.40.790">
    <property type="match status" value="1"/>
</dbReference>
<feature type="chain" id="PRO_5043930871" evidence="1">
    <location>
        <begin position="20"/>
        <end position="198"/>
    </location>
</feature>
<comment type="caution">
    <text evidence="2">The sequence shown here is derived from an EMBL/GenBank/DDBJ whole genome shotgun (WGS) entry which is preliminary data.</text>
</comment>
<dbReference type="EMBL" id="CAKOGL010000025">
    <property type="protein sequence ID" value="CAH2102091.1"/>
    <property type="molecule type" value="Genomic_DNA"/>
</dbReference>
<name>A0AAU9URC7_EUPED</name>